<dbReference type="AlphaFoldDB" id="A0A9E7SCG6"/>
<gene>
    <name evidence="2" type="ORF">K1720_07560</name>
</gene>
<evidence type="ECO:0000259" key="1">
    <source>
        <dbReference type="Pfam" id="PF21818"/>
    </source>
</evidence>
<dbReference type="KEGG" id="thei:K1720_07560"/>
<organism evidence="2 3">
    <name type="scientific">Thermococcus argininiproducens</name>
    <dbReference type="NCBI Taxonomy" id="2866384"/>
    <lineage>
        <taxon>Archaea</taxon>
        <taxon>Methanobacteriati</taxon>
        <taxon>Methanobacteriota</taxon>
        <taxon>Thermococci</taxon>
        <taxon>Thermococcales</taxon>
        <taxon>Thermococcaceae</taxon>
        <taxon>Thermococcus</taxon>
    </lineage>
</organism>
<reference evidence="2 3" key="1">
    <citation type="submission" date="2021-08" db="EMBL/GenBank/DDBJ databases">
        <title>Thermococcus onnuriiensis IOH2.</title>
        <authorList>
            <person name="Park Y.-J."/>
        </authorList>
    </citation>
    <scope>NUCLEOTIDE SEQUENCE [LARGE SCALE GENOMIC DNA]</scope>
    <source>
        <strain evidence="2 3">IOH2</strain>
    </source>
</reference>
<accession>A0A9E7SCG6</accession>
<dbReference type="InterPro" id="IPR049251">
    <property type="entry name" value="DUF6884"/>
</dbReference>
<proteinExistence type="predicted"/>
<protein>
    <recommendedName>
        <fullName evidence="1">DUF6884 domain-containing protein</fullName>
    </recommendedName>
</protein>
<feature type="domain" description="DUF6884" evidence="1">
    <location>
        <begin position="12"/>
        <end position="83"/>
    </location>
</feature>
<evidence type="ECO:0000313" key="3">
    <source>
        <dbReference type="Proteomes" id="UP001056425"/>
    </source>
</evidence>
<sequence length="158" mass="18269">MEVNTMNPQKIVVITACGSKKENIPSPAWKLYKSSRIRYLYKKSKQLTYPFYILSAKYGLVHSEKILKPYDELLTEEKANQLMSQVIEVLNGFDIVIYYKGGARKTYLNLIEKASRALNKTLITFGYANMGDINNIDDIIMTIRSSNGDYHEKKKDWQ</sequence>
<dbReference type="EMBL" id="CP080572">
    <property type="protein sequence ID" value="USG99381.1"/>
    <property type="molecule type" value="Genomic_DNA"/>
</dbReference>
<dbReference type="GeneID" id="72778193"/>
<dbReference type="Proteomes" id="UP001056425">
    <property type="component" value="Chromosome"/>
</dbReference>
<dbReference type="RefSeq" id="WP_251948178.1">
    <property type="nucleotide sequence ID" value="NZ_CP080572.1"/>
</dbReference>
<keyword evidence="3" id="KW-1185">Reference proteome</keyword>
<name>A0A9E7SCG6_9EURY</name>
<dbReference type="Pfam" id="PF21818">
    <property type="entry name" value="DUF6884"/>
    <property type="match status" value="1"/>
</dbReference>
<evidence type="ECO:0000313" key="2">
    <source>
        <dbReference type="EMBL" id="USG99381.1"/>
    </source>
</evidence>